<sequence length="158" mass="18289">MSINQLNIGHLKKLIKERANNANKLRLWKVEVADSQKILKMNTEIDIKRELSGEELKPSTKFITVFLDEYKPPDDTIHVIVQPPAITGERQNIITKFVENNHVSLLRTPPSPGKTTLGQMLRDYFIEYNHIDIYISLAGISGKEQVDEKLFEEFWKNK</sequence>
<comment type="subcellular location">
    <subcellularLocation>
        <location evidence="1">Host cell</location>
    </subcellularLocation>
    <subcellularLocation>
        <location evidence="2">Secreted</location>
    </subcellularLocation>
</comment>
<feature type="domain" description="Crinkler effector protein N-terminal" evidence="4">
    <location>
        <begin position="7"/>
        <end position="82"/>
    </location>
</feature>
<dbReference type="EMBL" id="CAJVPL010010655">
    <property type="protein sequence ID" value="CAG8681679.1"/>
    <property type="molecule type" value="Genomic_DNA"/>
</dbReference>
<dbReference type="InterPro" id="IPR045379">
    <property type="entry name" value="Crinkler_N"/>
</dbReference>
<evidence type="ECO:0000259" key="4">
    <source>
        <dbReference type="Pfam" id="PF20147"/>
    </source>
</evidence>
<feature type="non-terminal residue" evidence="5">
    <location>
        <position position="158"/>
    </location>
</feature>
<name>A0A9N9HJV4_9GLOM</name>
<dbReference type="GO" id="GO:0005576">
    <property type="term" value="C:extracellular region"/>
    <property type="evidence" value="ECO:0007669"/>
    <property type="project" value="UniProtKB-SubCell"/>
</dbReference>
<evidence type="ECO:0000313" key="5">
    <source>
        <dbReference type="EMBL" id="CAG8681679.1"/>
    </source>
</evidence>
<evidence type="ECO:0000313" key="6">
    <source>
        <dbReference type="Proteomes" id="UP000789831"/>
    </source>
</evidence>
<accession>A0A9N9HJV4</accession>
<protein>
    <submittedName>
        <fullName evidence="5">3072_t:CDS:1</fullName>
    </submittedName>
</protein>
<proteinExistence type="predicted"/>
<dbReference type="Proteomes" id="UP000789831">
    <property type="component" value="Unassembled WGS sequence"/>
</dbReference>
<evidence type="ECO:0000256" key="1">
    <source>
        <dbReference type="ARBA" id="ARBA00004340"/>
    </source>
</evidence>
<reference evidence="5" key="1">
    <citation type="submission" date="2021-06" db="EMBL/GenBank/DDBJ databases">
        <authorList>
            <person name="Kallberg Y."/>
            <person name="Tangrot J."/>
            <person name="Rosling A."/>
        </authorList>
    </citation>
    <scope>NUCLEOTIDE SEQUENCE</scope>
    <source>
        <strain evidence="5">MT106</strain>
    </source>
</reference>
<gene>
    <name evidence="5" type="ORF">AGERDE_LOCUS12700</name>
</gene>
<evidence type="ECO:0000256" key="2">
    <source>
        <dbReference type="ARBA" id="ARBA00004613"/>
    </source>
</evidence>
<dbReference type="AlphaFoldDB" id="A0A9N9HJV4"/>
<keyword evidence="6" id="KW-1185">Reference proteome</keyword>
<dbReference type="GO" id="GO:0043657">
    <property type="term" value="C:host cell"/>
    <property type="evidence" value="ECO:0007669"/>
    <property type="project" value="UniProtKB-SubCell"/>
</dbReference>
<organism evidence="5 6">
    <name type="scientific">Ambispora gerdemannii</name>
    <dbReference type="NCBI Taxonomy" id="144530"/>
    <lineage>
        <taxon>Eukaryota</taxon>
        <taxon>Fungi</taxon>
        <taxon>Fungi incertae sedis</taxon>
        <taxon>Mucoromycota</taxon>
        <taxon>Glomeromycotina</taxon>
        <taxon>Glomeromycetes</taxon>
        <taxon>Archaeosporales</taxon>
        <taxon>Ambisporaceae</taxon>
        <taxon>Ambispora</taxon>
    </lineage>
</organism>
<keyword evidence="3" id="KW-0964">Secreted</keyword>
<evidence type="ECO:0000256" key="3">
    <source>
        <dbReference type="ARBA" id="ARBA00022525"/>
    </source>
</evidence>
<comment type="caution">
    <text evidence="5">The sequence shown here is derived from an EMBL/GenBank/DDBJ whole genome shotgun (WGS) entry which is preliminary data.</text>
</comment>
<dbReference type="OrthoDB" id="2110003at2759"/>
<dbReference type="Pfam" id="PF20147">
    <property type="entry name" value="Crinkler"/>
    <property type="match status" value="1"/>
</dbReference>